<dbReference type="PROSITE" id="PS00615">
    <property type="entry name" value="C_TYPE_LECTIN_1"/>
    <property type="match status" value="1"/>
</dbReference>
<keyword evidence="1" id="KW-1015">Disulfide bond</keyword>
<dbReference type="Proteomes" id="UP001497623">
    <property type="component" value="Unassembled WGS sequence"/>
</dbReference>
<evidence type="ECO:0000313" key="3">
    <source>
        <dbReference type="EMBL" id="CAL4162018.1"/>
    </source>
</evidence>
<dbReference type="SUPFAM" id="SSF56436">
    <property type="entry name" value="C-type lectin-like"/>
    <property type="match status" value="1"/>
</dbReference>
<dbReference type="PROSITE" id="PS50041">
    <property type="entry name" value="C_TYPE_LECTIN_2"/>
    <property type="match status" value="1"/>
</dbReference>
<keyword evidence="4" id="KW-1185">Reference proteome</keyword>
<organism evidence="3 4">
    <name type="scientific">Meganyctiphanes norvegica</name>
    <name type="common">Northern krill</name>
    <name type="synonym">Thysanopoda norvegica</name>
    <dbReference type="NCBI Taxonomy" id="48144"/>
    <lineage>
        <taxon>Eukaryota</taxon>
        <taxon>Metazoa</taxon>
        <taxon>Ecdysozoa</taxon>
        <taxon>Arthropoda</taxon>
        <taxon>Crustacea</taxon>
        <taxon>Multicrustacea</taxon>
        <taxon>Malacostraca</taxon>
        <taxon>Eumalacostraca</taxon>
        <taxon>Eucarida</taxon>
        <taxon>Euphausiacea</taxon>
        <taxon>Euphausiidae</taxon>
        <taxon>Meganyctiphanes</taxon>
    </lineage>
</organism>
<dbReference type="CDD" id="cd00037">
    <property type="entry name" value="CLECT"/>
    <property type="match status" value="1"/>
</dbReference>
<accession>A0AAV2S676</accession>
<feature type="domain" description="C-type lectin" evidence="2">
    <location>
        <begin position="37"/>
        <end position="178"/>
    </location>
</feature>
<dbReference type="Gene3D" id="3.10.100.10">
    <property type="entry name" value="Mannose-Binding Protein A, subunit A"/>
    <property type="match status" value="1"/>
</dbReference>
<evidence type="ECO:0000259" key="2">
    <source>
        <dbReference type="PROSITE" id="PS50041"/>
    </source>
</evidence>
<sequence>KQWNFGGHNYFYSWDQADIGLEVDPITGETKGKKVDWLEARKQCHTRCMDVVGMETEAENNMIFEFMKTHNIRYIWTSGRKCDFQGCSERADLQPININGWIWDNTSIKMAPTNSTPPGWSAQPWSSAGHVGGPQPDNAEYGINRRSESCLGVLNNLYNDGIKWHDIACYHKKPFVCEDNDLLLQSVAQTNPLINL</sequence>
<evidence type="ECO:0000256" key="1">
    <source>
        <dbReference type="ARBA" id="ARBA00023157"/>
    </source>
</evidence>
<dbReference type="InterPro" id="IPR016187">
    <property type="entry name" value="CTDL_fold"/>
</dbReference>
<name>A0AAV2S676_MEGNR</name>
<dbReference type="InterPro" id="IPR018378">
    <property type="entry name" value="C-type_lectin_CS"/>
</dbReference>
<dbReference type="PANTHER" id="PTHR21407">
    <property type="entry name" value="RE43931P-RELATED"/>
    <property type="match status" value="1"/>
</dbReference>
<comment type="caution">
    <text evidence="3">The sequence shown here is derived from an EMBL/GenBank/DDBJ whole genome shotgun (WGS) entry which is preliminary data.</text>
</comment>
<reference evidence="3 4" key="1">
    <citation type="submission" date="2024-05" db="EMBL/GenBank/DDBJ databases">
        <authorList>
            <person name="Wallberg A."/>
        </authorList>
    </citation>
    <scope>NUCLEOTIDE SEQUENCE [LARGE SCALE GENOMIC DNA]</scope>
</reference>
<dbReference type="InterPro" id="IPR001304">
    <property type="entry name" value="C-type_lectin-like"/>
</dbReference>
<protein>
    <recommendedName>
        <fullName evidence="2">C-type lectin domain-containing protein</fullName>
    </recommendedName>
</protein>
<gene>
    <name evidence="3" type="ORF">MNOR_LOCUS32748</name>
</gene>
<evidence type="ECO:0000313" key="4">
    <source>
        <dbReference type="Proteomes" id="UP001497623"/>
    </source>
</evidence>
<dbReference type="InterPro" id="IPR016186">
    <property type="entry name" value="C-type_lectin-like/link_sf"/>
</dbReference>
<dbReference type="EMBL" id="CAXKWB010045215">
    <property type="protein sequence ID" value="CAL4162018.1"/>
    <property type="molecule type" value="Genomic_DNA"/>
</dbReference>
<proteinExistence type="predicted"/>
<dbReference type="PANTHER" id="PTHR21407:SF5">
    <property type="entry name" value="HL04814P"/>
    <property type="match status" value="1"/>
</dbReference>
<feature type="non-terminal residue" evidence="3">
    <location>
        <position position="1"/>
    </location>
</feature>
<dbReference type="AlphaFoldDB" id="A0AAV2S676"/>